<comment type="caution">
    <text evidence="9">The sequence shown here is derived from an EMBL/GenBank/DDBJ whole genome shotgun (WGS) entry which is preliminary data.</text>
</comment>
<dbReference type="EMBL" id="RSED01000006">
    <property type="protein sequence ID" value="RRS04672.1"/>
    <property type="molecule type" value="Genomic_DNA"/>
</dbReference>
<dbReference type="OrthoDB" id="9800873at2"/>
<protein>
    <recommendedName>
        <fullName evidence="8">Probable membrane transporter protein</fullName>
    </recommendedName>
</protein>
<feature type="transmembrane region" description="Helical" evidence="8">
    <location>
        <begin position="73"/>
        <end position="91"/>
    </location>
</feature>
<comment type="similarity">
    <text evidence="2 8">Belongs to the 4-toluene sulfonate uptake permease (TSUP) (TC 2.A.102) family.</text>
</comment>
<evidence type="ECO:0000256" key="1">
    <source>
        <dbReference type="ARBA" id="ARBA00004651"/>
    </source>
</evidence>
<evidence type="ECO:0000256" key="4">
    <source>
        <dbReference type="ARBA" id="ARBA00022475"/>
    </source>
</evidence>
<comment type="subcellular location">
    <subcellularLocation>
        <location evidence="1 8">Cell membrane</location>
        <topology evidence="1 8">Multi-pass membrane protein</topology>
    </subcellularLocation>
</comment>
<gene>
    <name evidence="9" type="ORF">EIP75_09640</name>
</gene>
<proteinExistence type="inferred from homology"/>
<feature type="transmembrane region" description="Helical" evidence="8">
    <location>
        <begin position="38"/>
        <end position="61"/>
    </location>
</feature>
<name>A0A3R8S879_9BURK</name>
<evidence type="ECO:0000313" key="10">
    <source>
        <dbReference type="Proteomes" id="UP000269265"/>
    </source>
</evidence>
<evidence type="ECO:0000256" key="3">
    <source>
        <dbReference type="ARBA" id="ARBA00022448"/>
    </source>
</evidence>
<feature type="transmembrane region" description="Helical" evidence="8">
    <location>
        <begin position="97"/>
        <end position="115"/>
    </location>
</feature>
<dbReference type="Proteomes" id="UP000269265">
    <property type="component" value="Unassembled WGS sequence"/>
</dbReference>
<keyword evidence="7 8" id="KW-0472">Membrane</keyword>
<evidence type="ECO:0000256" key="8">
    <source>
        <dbReference type="RuleBase" id="RU363041"/>
    </source>
</evidence>
<dbReference type="PANTHER" id="PTHR30269:SF32">
    <property type="entry name" value="MEMBRANE TRANSPORTER PROTEIN-RELATED"/>
    <property type="match status" value="1"/>
</dbReference>
<feature type="transmembrane region" description="Helical" evidence="8">
    <location>
        <begin position="165"/>
        <end position="186"/>
    </location>
</feature>
<feature type="transmembrane region" description="Helical" evidence="8">
    <location>
        <begin position="193"/>
        <end position="211"/>
    </location>
</feature>
<keyword evidence="3" id="KW-0813">Transport</keyword>
<dbReference type="InterPro" id="IPR002781">
    <property type="entry name" value="TM_pro_TauE-like"/>
</dbReference>
<evidence type="ECO:0000256" key="2">
    <source>
        <dbReference type="ARBA" id="ARBA00009142"/>
    </source>
</evidence>
<feature type="transmembrane region" description="Helical" evidence="8">
    <location>
        <begin position="127"/>
        <end position="153"/>
    </location>
</feature>
<evidence type="ECO:0000313" key="9">
    <source>
        <dbReference type="EMBL" id="RRS04672.1"/>
    </source>
</evidence>
<evidence type="ECO:0000256" key="6">
    <source>
        <dbReference type="ARBA" id="ARBA00022989"/>
    </source>
</evidence>
<evidence type="ECO:0000256" key="7">
    <source>
        <dbReference type="ARBA" id="ARBA00023136"/>
    </source>
</evidence>
<dbReference type="PANTHER" id="PTHR30269">
    <property type="entry name" value="TRANSMEMBRANE PROTEIN YFCA"/>
    <property type="match status" value="1"/>
</dbReference>
<dbReference type="RefSeq" id="WP_125243046.1">
    <property type="nucleotide sequence ID" value="NZ_RSED01000006.1"/>
</dbReference>
<keyword evidence="10" id="KW-1185">Reference proteome</keyword>
<organism evidence="9 10">
    <name type="scientific">Aquabacterium soli</name>
    <dbReference type="NCBI Taxonomy" id="2493092"/>
    <lineage>
        <taxon>Bacteria</taxon>
        <taxon>Pseudomonadati</taxon>
        <taxon>Pseudomonadota</taxon>
        <taxon>Betaproteobacteria</taxon>
        <taxon>Burkholderiales</taxon>
        <taxon>Aquabacterium</taxon>
    </lineage>
</organism>
<reference evidence="9 10" key="1">
    <citation type="submission" date="2018-12" db="EMBL/GenBank/DDBJ databases">
        <title>The whole draft genome of Aquabacterium sp. SJQ9.</title>
        <authorList>
            <person name="Sun L."/>
            <person name="Gao X."/>
            <person name="Chen W."/>
            <person name="Huang K."/>
        </authorList>
    </citation>
    <scope>NUCLEOTIDE SEQUENCE [LARGE SCALE GENOMIC DNA]</scope>
    <source>
        <strain evidence="9 10">SJQ9</strain>
    </source>
</reference>
<dbReference type="Pfam" id="PF01925">
    <property type="entry name" value="TauE"/>
    <property type="match status" value="1"/>
</dbReference>
<accession>A0A3R8S879</accession>
<keyword evidence="6 8" id="KW-1133">Transmembrane helix</keyword>
<feature type="transmembrane region" description="Helical" evidence="8">
    <location>
        <begin position="223"/>
        <end position="241"/>
    </location>
</feature>
<sequence>MDSNLNTALVGMVFALAGAVKGISGMGLPTVAMSLLGLWMPTAQAAALLVAPSLATNLAQCQGSHSRTLVRRLWPLWLGLGGATVWSPGLGSGSDTAPRRLLGIALVLYGLWGLWRPVLPALPGRPSLVGLTIGILTGLVTASTAVFVLPMVPYLQALRLEKDEMVQALGLSFGVATLALAIRLGLGHGGSPWWTPSTVWALLAAFSGLWLGSRLRARLSGPAFQRSLFLIFIGLGLANLLKGV</sequence>
<dbReference type="AlphaFoldDB" id="A0A3R8S879"/>
<keyword evidence="4 8" id="KW-1003">Cell membrane</keyword>
<keyword evidence="5 8" id="KW-0812">Transmembrane</keyword>
<dbReference type="GO" id="GO:0005886">
    <property type="term" value="C:plasma membrane"/>
    <property type="evidence" value="ECO:0007669"/>
    <property type="project" value="UniProtKB-SubCell"/>
</dbReference>
<evidence type="ECO:0000256" key="5">
    <source>
        <dbReference type="ARBA" id="ARBA00022692"/>
    </source>
</evidence>
<dbReference type="InterPro" id="IPR052017">
    <property type="entry name" value="TSUP"/>
</dbReference>